<keyword evidence="5" id="KW-0067">ATP-binding</keyword>
<feature type="compositionally biased region" description="Acidic residues" evidence="12">
    <location>
        <begin position="117"/>
        <end position="138"/>
    </location>
</feature>
<dbReference type="GO" id="GO:0007018">
    <property type="term" value="P:microtubule-based movement"/>
    <property type="evidence" value="ECO:0007669"/>
    <property type="project" value="InterPro"/>
</dbReference>
<evidence type="ECO:0000259" key="13">
    <source>
        <dbReference type="Pfam" id="PF08393"/>
    </source>
</evidence>
<dbReference type="GO" id="GO:0030286">
    <property type="term" value="C:dynein complex"/>
    <property type="evidence" value="ECO:0007669"/>
    <property type="project" value="UniProtKB-KW"/>
</dbReference>
<dbReference type="Gene3D" id="3.20.180.20">
    <property type="entry name" value="Dynein heavy chain, N-terminal domain 2"/>
    <property type="match status" value="1"/>
</dbReference>
<dbReference type="PANTHER" id="PTHR22878:SF66">
    <property type="entry name" value="DYNEIN AXONEMAL HEAVY CHAIN 7"/>
    <property type="match status" value="1"/>
</dbReference>
<evidence type="ECO:0000256" key="1">
    <source>
        <dbReference type="ARBA" id="ARBA00004430"/>
    </source>
</evidence>
<organism evidence="14 15">
    <name type="scientific">Agrilus planipennis</name>
    <name type="common">Emerald ash borer</name>
    <name type="synonym">Agrilus marcopoli</name>
    <dbReference type="NCBI Taxonomy" id="224129"/>
    <lineage>
        <taxon>Eukaryota</taxon>
        <taxon>Metazoa</taxon>
        <taxon>Ecdysozoa</taxon>
        <taxon>Arthropoda</taxon>
        <taxon>Hexapoda</taxon>
        <taxon>Insecta</taxon>
        <taxon>Pterygota</taxon>
        <taxon>Neoptera</taxon>
        <taxon>Endopterygota</taxon>
        <taxon>Coleoptera</taxon>
        <taxon>Polyphaga</taxon>
        <taxon>Elateriformia</taxon>
        <taxon>Buprestoidea</taxon>
        <taxon>Buprestidae</taxon>
        <taxon>Agrilinae</taxon>
        <taxon>Agrilus</taxon>
    </lineage>
</organism>
<dbReference type="FunFam" id="3.20.180.20:FF:000003">
    <property type="entry name" value="Dynein heavy chain 12, axonemal"/>
    <property type="match status" value="1"/>
</dbReference>
<keyword evidence="3" id="KW-0493">Microtubule</keyword>
<dbReference type="GO" id="GO:0051959">
    <property type="term" value="F:dynein light intermediate chain binding"/>
    <property type="evidence" value="ECO:0007669"/>
    <property type="project" value="InterPro"/>
</dbReference>
<evidence type="ECO:0000256" key="3">
    <source>
        <dbReference type="ARBA" id="ARBA00022701"/>
    </source>
</evidence>
<sequence length="934" mass="110066">MTEIKNNIGSFYLKKFQKMVQKQLETANTILLEDYFKTVVDIFILAHRRKQLVDSRNLKQLKKFYDCVASLMTYQLQTLCLKSLYDYHQYITDIKYSNNGFKIFLKRKVLVVPTEEEEEAGEETIAESEYTEEEEKQEEEQKAEEVEDEETISEMRNELELIFEPSFEEFSIEIINPIDAMIAAVMVVPRLETLLYLDYEGPAGRLTPVILSEIVDNYKNDIYNMLQEQRLGPEDRAHDFDRYLHLLNGEAESEVLVFLSEEHTIEEYVEQITMYKNLGESIPIDLEYVITVGMYEMHREELIQNFVDAAEQLKLQFINRLVSDYQKICKTLGDTYRKISDKLLTVPEGTHPLMDLIAYVNRVEEFDIPQMEDTLREIMRYILILCNFWPLTPQEIKQNSYTFAWYRMIPKKIEESREMIDRKTEEFKENLAVRIEKFIEDLEIYAKLVDELQYNGDIEDLDKYYKKAQKLDEKLVHAIVLIDEFNAEERAYGFEETQYPLRKKTHDKLTPFKKLYDNAVDYMENRNKWLNSKVGTYDPDEIETEVTTYYRNVYKLEKSFSDKPATCELAGTVREEIEDFKENLPIIHTLGNPGLKERHWEMISEIVGFPIVPDEELTLAKVIDYGLHDFIEKFESISEAASKENNLEKNIKKMKAEWEDVAFTALEYKDTGTYVISAIDDIQVQLDDHIIKAQTMKNSPYIKPFEAEILDWERRLHLLQVIIDEWLKVQSTWMYLEPIFSSPDIQQQMPEEGRKFTAMDKIWRELMKTVYTEPKVLVVVEIDKMVERLVKCNGLLDAVQRGLNNYLEVKRLYFPRFFFLSNDELLEILSETKDPTRVQPHLKKCFEGIAKLTFTADMDVTHMKSSEGEIVPLVDVIQTALARGQVEKWLVELEIDMKKSVHKMVAMAIADYTKKPRDVWVLVWPGQTVRTKIN</sequence>
<evidence type="ECO:0000256" key="11">
    <source>
        <dbReference type="ARBA" id="ARBA00023273"/>
    </source>
</evidence>
<keyword evidence="11" id="KW-0966">Cell projection</keyword>
<name>A0A7F5RDK4_AGRPL</name>
<reference evidence="15" key="1">
    <citation type="submission" date="2025-08" db="UniProtKB">
        <authorList>
            <consortium name="RefSeq"/>
        </authorList>
    </citation>
    <scope>IDENTIFICATION</scope>
    <source>
        <tissue evidence="15">Entire body</tissue>
    </source>
</reference>
<dbReference type="GO" id="GO:0005524">
    <property type="term" value="F:ATP binding"/>
    <property type="evidence" value="ECO:0007669"/>
    <property type="project" value="UniProtKB-KW"/>
</dbReference>
<evidence type="ECO:0000256" key="10">
    <source>
        <dbReference type="ARBA" id="ARBA00023212"/>
    </source>
</evidence>
<keyword evidence="10" id="KW-0206">Cytoskeleton</keyword>
<dbReference type="GO" id="GO:0005930">
    <property type="term" value="C:axoneme"/>
    <property type="evidence" value="ECO:0007669"/>
    <property type="project" value="UniProtKB-SubCell"/>
</dbReference>
<dbReference type="InParanoid" id="A0A7F5RDK4"/>
<dbReference type="InterPro" id="IPR013602">
    <property type="entry name" value="Dynein_heavy_linker"/>
</dbReference>
<dbReference type="InterPro" id="IPR042228">
    <property type="entry name" value="Dynein_linker_3"/>
</dbReference>
<evidence type="ECO:0000256" key="9">
    <source>
        <dbReference type="ARBA" id="ARBA00023175"/>
    </source>
</evidence>
<dbReference type="Gene3D" id="1.20.140.100">
    <property type="entry name" value="Dynein heavy chain, N-terminal domain 2"/>
    <property type="match status" value="1"/>
</dbReference>
<dbReference type="OrthoDB" id="447173at2759"/>
<dbReference type="InterPro" id="IPR026983">
    <property type="entry name" value="DHC"/>
</dbReference>
<feature type="non-terminal residue" evidence="15">
    <location>
        <position position="934"/>
    </location>
</feature>
<accession>A0A7F5RDK4</accession>
<keyword evidence="7" id="KW-0175">Coiled coil</keyword>
<keyword evidence="14" id="KW-1185">Reference proteome</keyword>
<dbReference type="FunFam" id="1.10.287.2620:FF:000002">
    <property type="entry name" value="Dynein heavy chain 2, axonemal"/>
    <property type="match status" value="1"/>
</dbReference>
<proteinExistence type="predicted"/>
<comment type="subcellular location">
    <subcellularLocation>
        <location evidence="1">Cytoplasm</location>
        <location evidence="1">Cytoskeleton</location>
        <location evidence="1">Cilium axoneme</location>
    </subcellularLocation>
</comment>
<keyword evidence="9" id="KW-0505">Motor protein</keyword>
<dbReference type="FunFam" id="1.20.140.100:FF:000004">
    <property type="entry name" value="Dynein axonemal heavy chain 6"/>
    <property type="match status" value="1"/>
</dbReference>
<protein>
    <submittedName>
        <fullName evidence="15">Dynein heavy chain 7, axonemal-like</fullName>
    </submittedName>
</protein>
<evidence type="ECO:0000256" key="12">
    <source>
        <dbReference type="SAM" id="MobiDB-lite"/>
    </source>
</evidence>
<keyword evidence="2" id="KW-0963">Cytoplasm</keyword>
<evidence type="ECO:0000313" key="15">
    <source>
        <dbReference type="RefSeq" id="XP_025834064.1"/>
    </source>
</evidence>
<dbReference type="PANTHER" id="PTHR22878">
    <property type="entry name" value="DYNEIN HEAVY CHAIN 6, AXONEMAL-LIKE-RELATED"/>
    <property type="match status" value="1"/>
</dbReference>
<keyword evidence="8" id="KW-0969">Cilium</keyword>
<feature type="domain" description="Dynein heavy chain linker" evidence="13">
    <location>
        <begin position="504"/>
        <end position="906"/>
    </location>
</feature>
<dbReference type="KEGG" id="apln:108743585"/>
<keyword evidence="6" id="KW-0243">Dynein</keyword>
<evidence type="ECO:0000256" key="6">
    <source>
        <dbReference type="ARBA" id="ARBA00023017"/>
    </source>
</evidence>
<evidence type="ECO:0000256" key="8">
    <source>
        <dbReference type="ARBA" id="ARBA00023069"/>
    </source>
</evidence>
<dbReference type="Pfam" id="PF08393">
    <property type="entry name" value="DHC_N2"/>
    <property type="match status" value="1"/>
</dbReference>
<keyword evidence="4" id="KW-0547">Nucleotide-binding</keyword>
<evidence type="ECO:0000313" key="14">
    <source>
        <dbReference type="Proteomes" id="UP000192223"/>
    </source>
</evidence>
<dbReference type="GO" id="GO:0005874">
    <property type="term" value="C:microtubule"/>
    <property type="evidence" value="ECO:0007669"/>
    <property type="project" value="UniProtKB-KW"/>
</dbReference>
<evidence type="ECO:0000256" key="5">
    <source>
        <dbReference type="ARBA" id="ARBA00022840"/>
    </source>
</evidence>
<feature type="region of interest" description="Disordered" evidence="12">
    <location>
        <begin position="117"/>
        <end position="150"/>
    </location>
</feature>
<evidence type="ECO:0000256" key="4">
    <source>
        <dbReference type="ARBA" id="ARBA00022741"/>
    </source>
</evidence>
<dbReference type="AlphaFoldDB" id="A0A7F5RDK4"/>
<dbReference type="RefSeq" id="XP_025834064.1">
    <property type="nucleotide sequence ID" value="XM_025978279.1"/>
</dbReference>
<dbReference type="InterPro" id="IPR042222">
    <property type="entry name" value="Dynein_2_N"/>
</dbReference>
<dbReference type="GO" id="GO:0045505">
    <property type="term" value="F:dynein intermediate chain binding"/>
    <property type="evidence" value="ECO:0007669"/>
    <property type="project" value="InterPro"/>
</dbReference>
<dbReference type="Gene3D" id="1.10.287.2620">
    <property type="match status" value="1"/>
</dbReference>
<gene>
    <name evidence="15" type="primary">LOC108743585</name>
</gene>
<dbReference type="Proteomes" id="UP000192223">
    <property type="component" value="Unplaced"/>
</dbReference>
<dbReference type="GeneID" id="108743585"/>
<evidence type="ECO:0000256" key="2">
    <source>
        <dbReference type="ARBA" id="ARBA00022490"/>
    </source>
</evidence>
<evidence type="ECO:0000256" key="7">
    <source>
        <dbReference type="ARBA" id="ARBA00023054"/>
    </source>
</evidence>